<protein>
    <submittedName>
        <fullName evidence="2">Haloalkane dehalogenase</fullName>
    </submittedName>
</protein>
<dbReference type="Proteomes" id="UP000235464">
    <property type="component" value="Chromosome I"/>
</dbReference>
<sequence length="259" mass="28966">MKIENTTVKGVFIEYVRAEGTPSGAPIVFVHGGGQGSWVWENYLPFFAATGRDCYAFSWYNHHRSHELPEEQFAARSMAETVEELEIVVDHIGQVPVLVTHSMGALVGQKYAEQHPVIAEVHITPAICAEVGLHPERKLDLSKPIEVGSFEDEWSRVLAGSPEEDARRYHALLSRESALAIQETISTSFSIDRTRIGGPSLVIAAENDVVVPAEAIRRSAAYFGSDYLFLPGRTHNVLLEPGWRETAERIKTWLERQTW</sequence>
<evidence type="ECO:0000313" key="3">
    <source>
        <dbReference type="Proteomes" id="UP000235464"/>
    </source>
</evidence>
<dbReference type="GO" id="GO:0003824">
    <property type="term" value="F:catalytic activity"/>
    <property type="evidence" value="ECO:0007669"/>
    <property type="project" value="UniProtKB-ARBA"/>
</dbReference>
<dbReference type="Gene3D" id="3.40.50.1820">
    <property type="entry name" value="alpha/beta hydrolase"/>
    <property type="match status" value="1"/>
</dbReference>
<dbReference type="SUPFAM" id="SSF53474">
    <property type="entry name" value="alpha/beta-Hydrolases"/>
    <property type="match status" value="1"/>
</dbReference>
<gene>
    <name evidence="2" type="ORF">SCNRRL3882_7891</name>
</gene>
<organism evidence="2 3">
    <name type="scientific">Streptomyces chartreusis NRRL 3882</name>
    <dbReference type="NCBI Taxonomy" id="1079985"/>
    <lineage>
        <taxon>Bacteria</taxon>
        <taxon>Bacillati</taxon>
        <taxon>Actinomycetota</taxon>
        <taxon>Actinomycetes</taxon>
        <taxon>Kitasatosporales</taxon>
        <taxon>Streptomycetaceae</taxon>
        <taxon>Streptomyces</taxon>
    </lineage>
</organism>
<dbReference type="PANTHER" id="PTHR43194:SF2">
    <property type="entry name" value="PEROXISOMAL MEMBRANE PROTEIN LPX1"/>
    <property type="match status" value="1"/>
</dbReference>
<dbReference type="OrthoDB" id="3810256at2"/>
<dbReference type="PANTHER" id="PTHR43194">
    <property type="entry name" value="HYDROLASE ALPHA/BETA FOLD FAMILY"/>
    <property type="match status" value="1"/>
</dbReference>
<name>A0A2N9BM55_STRCX</name>
<dbReference type="AlphaFoldDB" id="A0A2N9BM55"/>
<proteinExistence type="predicted"/>
<dbReference type="RefSeq" id="WP_010047444.1">
    <property type="nucleotide sequence ID" value="NZ_LT962942.1"/>
</dbReference>
<dbReference type="EMBL" id="LT963352">
    <property type="protein sequence ID" value="SOR84446.1"/>
    <property type="molecule type" value="Genomic_DNA"/>
</dbReference>
<dbReference type="InterPro" id="IPR029058">
    <property type="entry name" value="AB_hydrolase_fold"/>
</dbReference>
<feature type="domain" description="AB hydrolase-1" evidence="1">
    <location>
        <begin position="27"/>
        <end position="241"/>
    </location>
</feature>
<dbReference type="InterPro" id="IPR050228">
    <property type="entry name" value="Carboxylesterase_BioH"/>
</dbReference>
<dbReference type="Pfam" id="PF12697">
    <property type="entry name" value="Abhydrolase_6"/>
    <property type="match status" value="1"/>
</dbReference>
<dbReference type="InterPro" id="IPR000073">
    <property type="entry name" value="AB_hydrolase_1"/>
</dbReference>
<evidence type="ECO:0000313" key="2">
    <source>
        <dbReference type="EMBL" id="SOR84446.1"/>
    </source>
</evidence>
<accession>A0A2N9BM55</accession>
<reference evidence="3" key="1">
    <citation type="submission" date="2017-11" db="EMBL/GenBank/DDBJ databases">
        <authorList>
            <person name="Wibberg D."/>
        </authorList>
    </citation>
    <scope>NUCLEOTIDE SEQUENCE [LARGE SCALE GENOMIC DNA]</scope>
</reference>
<evidence type="ECO:0000259" key="1">
    <source>
        <dbReference type="Pfam" id="PF12697"/>
    </source>
</evidence>
<keyword evidence="3" id="KW-1185">Reference proteome</keyword>